<dbReference type="SUPFAM" id="SSF54427">
    <property type="entry name" value="NTF2-like"/>
    <property type="match status" value="1"/>
</dbReference>
<dbReference type="InterPro" id="IPR027843">
    <property type="entry name" value="DUF4440"/>
</dbReference>
<dbReference type="InterPro" id="IPR032710">
    <property type="entry name" value="NTF2-like_dom_sf"/>
</dbReference>
<gene>
    <name evidence="3" type="ORF">E6K74_05260</name>
    <name evidence="4" type="ORF">E6K77_03660</name>
</gene>
<dbReference type="Pfam" id="PF14534">
    <property type="entry name" value="DUF4440"/>
    <property type="match status" value="1"/>
</dbReference>
<keyword evidence="1" id="KW-0732">Signal</keyword>
<comment type="caution">
    <text evidence="3">The sequence shown here is derived from an EMBL/GenBank/DDBJ whole genome shotgun (WGS) entry which is preliminary data.</text>
</comment>
<evidence type="ECO:0000259" key="2">
    <source>
        <dbReference type="Pfam" id="PF14534"/>
    </source>
</evidence>
<proteinExistence type="predicted"/>
<dbReference type="EMBL" id="VBOU01000058">
    <property type="protein sequence ID" value="TMQ54700.1"/>
    <property type="molecule type" value="Genomic_DNA"/>
</dbReference>
<reference evidence="5 6" key="1">
    <citation type="journal article" date="2019" name="Nat. Microbiol.">
        <title>Mediterranean grassland soil C-N compound turnover is dependent on rainfall and depth, and is mediated by genomically divergent microorganisms.</title>
        <authorList>
            <person name="Diamond S."/>
            <person name="Andeer P.F."/>
            <person name="Li Z."/>
            <person name="Crits-Christoph A."/>
            <person name="Burstein D."/>
            <person name="Anantharaman K."/>
            <person name="Lane K.R."/>
            <person name="Thomas B.C."/>
            <person name="Pan C."/>
            <person name="Northen T.R."/>
            <person name="Banfield J.F."/>
        </authorList>
    </citation>
    <scope>NUCLEOTIDE SEQUENCE [LARGE SCALE GENOMIC DNA]</scope>
    <source>
        <strain evidence="3">WS_4</strain>
        <strain evidence="4">WS_7</strain>
    </source>
</reference>
<accession>A0A538STJ8</accession>
<feature type="signal peptide" evidence="1">
    <location>
        <begin position="1"/>
        <end position="37"/>
    </location>
</feature>
<dbReference type="Proteomes" id="UP000317366">
    <property type="component" value="Unassembled WGS sequence"/>
</dbReference>
<feature type="domain" description="DUF4440" evidence="2">
    <location>
        <begin position="51"/>
        <end position="165"/>
    </location>
</feature>
<name>A0A538STJ8_UNCEI</name>
<evidence type="ECO:0000256" key="1">
    <source>
        <dbReference type="SAM" id="SignalP"/>
    </source>
</evidence>
<evidence type="ECO:0000313" key="6">
    <source>
        <dbReference type="Proteomes" id="UP000319829"/>
    </source>
</evidence>
<evidence type="ECO:0000313" key="3">
    <source>
        <dbReference type="EMBL" id="TMQ54700.1"/>
    </source>
</evidence>
<evidence type="ECO:0000313" key="5">
    <source>
        <dbReference type="Proteomes" id="UP000317366"/>
    </source>
</evidence>
<dbReference type="InterPro" id="IPR011944">
    <property type="entry name" value="Steroid_delta5-4_isomerase"/>
</dbReference>
<dbReference type="EMBL" id="VBOX01000033">
    <property type="protein sequence ID" value="TMQ64603.1"/>
    <property type="molecule type" value="Genomic_DNA"/>
</dbReference>
<dbReference type="AlphaFoldDB" id="A0A538STJ8"/>
<organism evidence="3 6">
    <name type="scientific">Eiseniibacteriota bacterium</name>
    <dbReference type="NCBI Taxonomy" id="2212470"/>
    <lineage>
        <taxon>Bacteria</taxon>
        <taxon>Candidatus Eiseniibacteriota</taxon>
    </lineage>
</organism>
<dbReference type="NCBIfam" id="TIGR02246">
    <property type="entry name" value="SgcJ/EcaC family oxidoreductase"/>
    <property type="match status" value="1"/>
</dbReference>
<evidence type="ECO:0000313" key="4">
    <source>
        <dbReference type="EMBL" id="TMQ64603.1"/>
    </source>
</evidence>
<dbReference type="Gene3D" id="3.10.450.50">
    <property type="match status" value="1"/>
</dbReference>
<sequence>MSCLNSPEIHHPQPGRGTMKRILTAALLMMFATSAFAADTKKPPMKSDEAIMKTAEAFFDAWNKHDAKTMATYWAEDATLINPSGRMAHGSSDIEKLLTDEQTTMFKGSTAKVLQLNVTRSLGSTMAFCDGEMTVDGAQGRDGSAMQQMKIHLAVIMEKKGGRWLFAEARPYSFVQPPPESAKTN</sequence>
<feature type="chain" id="PRO_5039810587" evidence="1">
    <location>
        <begin position="38"/>
        <end position="185"/>
    </location>
</feature>
<dbReference type="Proteomes" id="UP000319829">
    <property type="component" value="Unassembled WGS sequence"/>
</dbReference>
<protein>
    <submittedName>
        <fullName evidence="3">Nuclear transport factor 2 family protein</fullName>
    </submittedName>
</protein>